<evidence type="ECO:0000256" key="1">
    <source>
        <dbReference type="SAM" id="MobiDB-lite"/>
    </source>
</evidence>
<dbReference type="Proteomes" id="UP000649289">
    <property type="component" value="Unassembled WGS sequence"/>
</dbReference>
<feature type="region of interest" description="Disordered" evidence="1">
    <location>
        <begin position="49"/>
        <end position="76"/>
    </location>
</feature>
<keyword evidence="3" id="KW-1185">Reference proteome</keyword>
<accession>A0ABR8MF96</accession>
<comment type="caution">
    <text evidence="2">The sequence shown here is derived from an EMBL/GenBank/DDBJ whole genome shotgun (WGS) entry which is preliminary data.</text>
</comment>
<sequence>MSESPSLQSPYLLPPGLQRRQMMQRMGIRPCSLDYDDAEWAAIEAEATRLRGASTPTATSADDDGNGSVEDAVAHP</sequence>
<protein>
    <submittedName>
        <fullName evidence="2">Uncharacterized protein</fullName>
    </submittedName>
</protein>
<evidence type="ECO:0000313" key="2">
    <source>
        <dbReference type="EMBL" id="MBD3914769.1"/>
    </source>
</evidence>
<reference evidence="2 3" key="1">
    <citation type="submission" date="2020-09" db="EMBL/GenBank/DDBJ databases">
        <title>novel species in genus Nocardioides.</title>
        <authorList>
            <person name="Zhang G."/>
        </authorList>
    </citation>
    <scope>NUCLEOTIDE SEQUENCE [LARGE SCALE GENOMIC DNA]</scope>
    <source>
        <strain evidence="2 3">19197</strain>
    </source>
</reference>
<dbReference type="EMBL" id="JACXYY010000003">
    <property type="protein sequence ID" value="MBD3914769.1"/>
    <property type="molecule type" value="Genomic_DNA"/>
</dbReference>
<proteinExistence type="predicted"/>
<dbReference type="RefSeq" id="WP_191199071.1">
    <property type="nucleotide sequence ID" value="NZ_BAAAPA010000004.1"/>
</dbReference>
<name>A0ABR8MF96_9ACTN</name>
<evidence type="ECO:0000313" key="3">
    <source>
        <dbReference type="Proteomes" id="UP000649289"/>
    </source>
</evidence>
<organism evidence="2 3">
    <name type="scientific">Nocardioides hwasunensis</name>
    <dbReference type="NCBI Taxonomy" id="397258"/>
    <lineage>
        <taxon>Bacteria</taxon>
        <taxon>Bacillati</taxon>
        <taxon>Actinomycetota</taxon>
        <taxon>Actinomycetes</taxon>
        <taxon>Propionibacteriales</taxon>
        <taxon>Nocardioidaceae</taxon>
        <taxon>Nocardioides</taxon>
    </lineage>
</organism>
<gene>
    <name evidence="2" type="ORF">IEZ25_09100</name>
</gene>